<proteinExistence type="predicted"/>
<evidence type="ECO:0000313" key="1">
    <source>
        <dbReference type="EMBL" id="KRM61715.1"/>
    </source>
</evidence>
<name>A0A0R2AFC4_9LACO</name>
<sequence length="100" mass="11029">MPEGFLVTLNYCETLAALLADDGCVLLLLLGCCDEDELCGVEDDEAELAGVLELKLLVVDWATDELVALDACVDDEYVLVLYVAWYAVELDDSELDDFFL</sequence>
<accession>A0A0R2AFC4</accession>
<reference evidence="1 2" key="1">
    <citation type="journal article" date="2015" name="Genome Announc.">
        <title>Expanding the biotechnology potential of lactobacilli through comparative genomics of 213 strains and associated genera.</title>
        <authorList>
            <person name="Sun Z."/>
            <person name="Harris H.M."/>
            <person name="McCann A."/>
            <person name="Guo C."/>
            <person name="Argimon S."/>
            <person name="Zhang W."/>
            <person name="Yang X."/>
            <person name="Jeffery I.B."/>
            <person name="Cooney J.C."/>
            <person name="Kagawa T.F."/>
            <person name="Liu W."/>
            <person name="Song Y."/>
            <person name="Salvetti E."/>
            <person name="Wrobel A."/>
            <person name="Rasinkangas P."/>
            <person name="Parkhill J."/>
            <person name="Rea M.C."/>
            <person name="O'Sullivan O."/>
            <person name="Ritari J."/>
            <person name="Douillard F.P."/>
            <person name="Paul Ross R."/>
            <person name="Yang R."/>
            <person name="Briner A.E."/>
            <person name="Felis G.E."/>
            <person name="de Vos W.M."/>
            <person name="Barrangou R."/>
            <person name="Klaenhammer T.R."/>
            <person name="Caufield P.W."/>
            <person name="Cui Y."/>
            <person name="Zhang H."/>
            <person name="O'Toole P.W."/>
        </authorList>
    </citation>
    <scope>NUCLEOTIDE SEQUENCE [LARGE SCALE GENOMIC DNA]</scope>
    <source>
        <strain evidence="1 2">DSM 20634</strain>
    </source>
</reference>
<dbReference type="AlphaFoldDB" id="A0A0R2AFC4"/>
<dbReference type="EMBL" id="AYYY01000022">
    <property type="protein sequence ID" value="KRM61715.1"/>
    <property type="molecule type" value="Genomic_DNA"/>
</dbReference>
<organism evidence="1 2">
    <name type="scientific">Paucilactobacillus vaccinostercus DSM 20634</name>
    <dbReference type="NCBI Taxonomy" id="1423813"/>
    <lineage>
        <taxon>Bacteria</taxon>
        <taxon>Bacillati</taxon>
        <taxon>Bacillota</taxon>
        <taxon>Bacilli</taxon>
        <taxon>Lactobacillales</taxon>
        <taxon>Lactobacillaceae</taxon>
        <taxon>Paucilactobacillus</taxon>
    </lineage>
</organism>
<protein>
    <submittedName>
        <fullName evidence="1">Uncharacterized protein</fullName>
    </submittedName>
</protein>
<dbReference type="PATRIC" id="fig|1423813.3.peg.1405"/>
<gene>
    <name evidence="1" type="ORF">FC26_GL001382</name>
</gene>
<dbReference type="STRING" id="1423813.FC26_GL001382"/>
<keyword evidence="2" id="KW-1185">Reference proteome</keyword>
<evidence type="ECO:0000313" key="2">
    <source>
        <dbReference type="Proteomes" id="UP000051733"/>
    </source>
</evidence>
<dbReference type="Proteomes" id="UP000051733">
    <property type="component" value="Unassembled WGS sequence"/>
</dbReference>
<comment type="caution">
    <text evidence="1">The sequence shown here is derived from an EMBL/GenBank/DDBJ whole genome shotgun (WGS) entry which is preliminary data.</text>
</comment>